<evidence type="ECO:0000313" key="1">
    <source>
        <dbReference type="EMBL" id="KKP63988.1"/>
    </source>
</evidence>
<organism evidence="1 2">
    <name type="scientific">candidate division WS6 bacterium GW2011_GWE1_34_7</name>
    <dbReference type="NCBI Taxonomy" id="1619093"/>
    <lineage>
        <taxon>Bacteria</taxon>
        <taxon>Candidatus Dojkabacteria</taxon>
    </lineage>
</organism>
<proteinExistence type="predicted"/>
<name>A0A0G0B3H3_9BACT</name>
<dbReference type="EMBL" id="LBPV01000057">
    <property type="protein sequence ID" value="KKP63988.1"/>
    <property type="molecule type" value="Genomic_DNA"/>
</dbReference>
<dbReference type="Proteomes" id="UP000033866">
    <property type="component" value="Unassembled WGS sequence"/>
</dbReference>
<dbReference type="AlphaFoldDB" id="A0A0G0B3H3"/>
<sequence length="169" mass="19769">MDQKDITSSNLINSKEQLLDEFGVFFSEEMIAKEPYYLEKPSEDALDIHRFIITPSGIVAVTTSQRDEVWEIGTGKDDDEKILLELDQVINQAFVDIENLDVPTLLVQDRIYRELTEAEMERYITEKRTKALVKEINIDSLTLYIRIFPYGEKRASEVMRYILNERLSR</sequence>
<protein>
    <submittedName>
        <fullName evidence="1">Uncharacterized protein</fullName>
    </submittedName>
</protein>
<reference evidence="1 2" key="1">
    <citation type="journal article" date="2015" name="Nature">
        <title>rRNA introns, odd ribosomes, and small enigmatic genomes across a large radiation of phyla.</title>
        <authorList>
            <person name="Brown C.T."/>
            <person name="Hug L.A."/>
            <person name="Thomas B.C."/>
            <person name="Sharon I."/>
            <person name="Castelle C.J."/>
            <person name="Singh A."/>
            <person name="Wilkins M.J."/>
            <person name="Williams K.H."/>
            <person name="Banfield J.F."/>
        </authorList>
    </citation>
    <scope>NUCLEOTIDE SEQUENCE [LARGE SCALE GENOMIC DNA]</scope>
</reference>
<gene>
    <name evidence="1" type="ORF">UR61_C0057G0004</name>
</gene>
<evidence type="ECO:0000313" key="2">
    <source>
        <dbReference type="Proteomes" id="UP000033866"/>
    </source>
</evidence>
<comment type="caution">
    <text evidence="1">The sequence shown here is derived from an EMBL/GenBank/DDBJ whole genome shotgun (WGS) entry which is preliminary data.</text>
</comment>
<accession>A0A0G0B3H3</accession>